<dbReference type="OrthoDB" id="3945378at2759"/>
<comment type="caution">
    <text evidence="2">The sequence shown here is derived from an EMBL/GenBank/DDBJ whole genome shotgun (WGS) entry which is preliminary data.</text>
</comment>
<keyword evidence="3" id="KW-1185">Reference proteome</keyword>
<evidence type="ECO:0000313" key="3">
    <source>
        <dbReference type="Proteomes" id="UP000246171"/>
    </source>
</evidence>
<feature type="transmembrane region" description="Helical" evidence="1">
    <location>
        <begin position="112"/>
        <end position="137"/>
    </location>
</feature>
<evidence type="ECO:0000313" key="2">
    <source>
        <dbReference type="EMBL" id="PWY79025.1"/>
    </source>
</evidence>
<dbReference type="GeneID" id="37052702"/>
<dbReference type="EMBL" id="MSFU01000006">
    <property type="protein sequence ID" value="PWY79025.1"/>
    <property type="molecule type" value="Genomic_DNA"/>
</dbReference>
<feature type="transmembrane region" description="Helical" evidence="1">
    <location>
        <begin position="157"/>
        <end position="177"/>
    </location>
</feature>
<dbReference type="VEuPathDB" id="FungiDB:BO83DRAFT_376511"/>
<feature type="transmembrane region" description="Helical" evidence="1">
    <location>
        <begin position="211"/>
        <end position="236"/>
    </location>
</feature>
<proteinExistence type="predicted"/>
<dbReference type="AlphaFoldDB" id="A0A317VZ14"/>
<keyword evidence="1" id="KW-1133">Transmembrane helix</keyword>
<feature type="transmembrane region" description="Helical" evidence="1">
    <location>
        <begin position="248"/>
        <end position="266"/>
    </location>
</feature>
<dbReference type="Proteomes" id="UP000246171">
    <property type="component" value="Unassembled WGS sequence"/>
</dbReference>
<dbReference type="RefSeq" id="XP_025390817.1">
    <property type="nucleotide sequence ID" value="XM_025530740.1"/>
</dbReference>
<feature type="transmembrane region" description="Helical" evidence="1">
    <location>
        <begin position="21"/>
        <end position="42"/>
    </location>
</feature>
<keyword evidence="1" id="KW-0472">Membrane</keyword>
<name>A0A317VZ14_ASPEC</name>
<gene>
    <name evidence="2" type="ORF">BO83DRAFT_376511</name>
</gene>
<organism evidence="2 3">
    <name type="scientific">Aspergillus eucalypticola (strain CBS 122712 / IBT 29274)</name>
    <dbReference type="NCBI Taxonomy" id="1448314"/>
    <lineage>
        <taxon>Eukaryota</taxon>
        <taxon>Fungi</taxon>
        <taxon>Dikarya</taxon>
        <taxon>Ascomycota</taxon>
        <taxon>Pezizomycotina</taxon>
        <taxon>Eurotiomycetes</taxon>
        <taxon>Eurotiomycetidae</taxon>
        <taxon>Eurotiales</taxon>
        <taxon>Aspergillaceae</taxon>
        <taxon>Aspergillus</taxon>
        <taxon>Aspergillus subgen. Circumdati</taxon>
    </lineage>
</organism>
<evidence type="ECO:0000256" key="1">
    <source>
        <dbReference type="SAM" id="Phobius"/>
    </source>
</evidence>
<sequence length="331" mass="37124">MKSIHILRSEEIGNPDAAEDLYGLGVRLGFYLQALAMILYMYGDPKTYGTGLKIASGSITVSVLASWLDYAAQSQFSPSEAIIVILYLMSLSLPAKYTLVNPCTIKGESIGILTLILTELATCAALLWTFATLVNTLPRLGTPNVTFFFASVSLTGWFRYLALVYCVFDATTSLISVSKMFRILHLAWKPDASSDESLMKNLQEIIQWEEWLIYVVWLNWAFAIIAIETTLVWNHLTPSNDLGSPGQLIPFVTGIILLLDSIAVVAKEHFIRYLEMANPIWNYWLFVSWLLGQGYRVYELFKLHSVRKLPYRQDEESGSGLENKSESGSSC</sequence>
<feature type="transmembrane region" description="Helical" evidence="1">
    <location>
        <begin position="81"/>
        <end position="100"/>
    </location>
</feature>
<keyword evidence="1" id="KW-0812">Transmembrane</keyword>
<reference evidence="2" key="1">
    <citation type="submission" date="2016-12" db="EMBL/GenBank/DDBJ databases">
        <title>The genomes of Aspergillus section Nigri reveals drivers in fungal speciation.</title>
        <authorList>
            <consortium name="DOE Joint Genome Institute"/>
            <person name="Vesth T.C."/>
            <person name="Nybo J."/>
            <person name="Theobald S."/>
            <person name="Brandl J."/>
            <person name="Frisvad J.C."/>
            <person name="Nielsen K.F."/>
            <person name="Lyhne E.K."/>
            <person name="Kogle M.E."/>
            <person name="Kuo A."/>
            <person name="Riley R."/>
            <person name="Clum A."/>
            <person name="Nolan M."/>
            <person name="Lipzen A."/>
            <person name="Salamov A."/>
            <person name="Henrissat B."/>
            <person name="Wiebenga A."/>
            <person name="De vries R.P."/>
            <person name="Grigoriev I.V."/>
            <person name="Mortensen U.H."/>
            <person name="Andersen M.R."/>
            <person name="Baker S.E."/>
        </authorList>
    </citation>
    <scope>NUCLEOTIDE SEQUENCE</scope>
    <source>
        <strain evidence="2">CBS 122712</strain>
    </source>
</reference>
<accession>A0A317VZ14</accession>
<protein>
    <submittedName>
        <fullName evidence="2">Uncharacterized protein</fullName>
    </submittedName>
</protein>